<name>A0A5B8VXR7_9SPHI</name>
<accession>A0A5B8VXR7</accession>
<gene>
    <name evidence="1" type="ORF">FSB76_04455</name>
</gene>
<dbReference type="OrthoDB" id="798058at2"/>
<reference evidence="1 2" key="1">
    <citation type="journal article" date="2013" name="J. Microbiol.">
        <title>Mucilaginibacter ginsenosidivorax sp. nov., with ginsenoside converting activity isolated from sediment.</title>
        <authorList>
            <person name="Kim J.K."/>
            <person name="Choi T.E."/>
            <person name="Liu Q.M."/>
            <person name="Park H.Y."/>
            <person name="Yi T.H."/>
            <person name="Yoon M.H."/>
            <person name="Kim S.C."/>
            <person name="Im W.T."/>
        </authorList>
    </citation>
    <scope>NUCLEOTIDE SEQUENCE [LARGE SCALE GENOMIC DNA]</scope>
    <source>
        <strain evidence="1 2">KHI28</strain>
    </source>
</reference>
<dbReference type="Proteomes" id="UP000321362">
    <property type="component" value="Chromosome"/>
</dbReference>
<dbReference type="AlphaFoldDB" id="A0A5B8VXR7"/>
<dbReference type="RefSeq" id="WP_147052380.1">
    <property type="nucleotide sequence ID" value="NZ_CP042437.1"/>
</dbReference>
<evidence type="ECO:0000313" key="1">
    <source>
        <dbReference type="EMBL" id="QEC75226.1"/>
    </source>
</evidence>
<protein>
    <submittedName>
        <fullName evidence="1">Uncharacterized protein</fullName>
    </submittedName>
</protein>
<sequence>MMEINGDLFERMTVAAANDTWLKKENMENQIISKAPELDESEIKALIENFDTIGMLLKEHPAFFSNPIISPDSKKTLNEGLVLIKNFTQKCLEHYGLRYLSK</sequence>
<dbReference type="KEGG" id="mgk:FSB76_04455"/>
<organism evidence="1 2">
    <name type="scientific">Mucilaginibacter ginsenosidivorax</name>
    <dbReference type="NCBI Taxonomy" id="862126"/>
    <lineage>
        <taxon>Bacteria</taxon>
        <taxon>Pseudomonadati</taxon>
        <taxon>Bacteroidota</taxon>
        <taxon>Sphingobacteriia</taxon>
        <taxon>Sphingobacteriales</taxon>
        <taxon>Sphingobacteriaceae</taxon>
        <taxon>Mucilaginibacter</taxon>
    </lineage>
</organism>
<proteinExistence type="predicted"/>
<dbReference type="EMBL" id="CP042437">
    <property type="protein sequence ID" value="QEC75226.1"/>
    <property type="molecule type" value="Genomic_DNA"/>
</dbReference>
<evidence type="ECO:0000313" key="2">
    <source>
        <dbReference type="Proteomes" id="UP000321362"/>
    </source>
</evidence>
<keyword evidence="2" id="KW-1185">Reference proteome</keyword>